<keyword evidence="1" id="KW-1133">Transmembrane helix</keyword>
<reference evidence="2 3" key="1">
    <citation type="submission" date="2018-01" db="EMBL/GenBank/DDBJ databases">
        <title>Saezia sanguinis gen. nov., sp. nov., in the order Burkholderiales isolated from human blood.</title>
        <authorList>
            <person name="Medina-Pascual M.J."/>
            <person name="Valdezate S."/>
            <person name="Monzon S."/>
            <person name="Cuesta I."/>
            <person name="Carrasco G."/>
            <person name="Villalon P."/>
            <person name="Saez-Nieto J.A."/>
        </authorList>
    </citation>
    <scope>NUCLEOTIDE SEQUENCE [LARGE SCALE GENOMIC DNA]</scope>
    <source>
        <strain evidence="2 3">CNM695-12</strain>
    </source>
</reference>
<accession>A0A433SBF6</accession>
<keyword evidence="1" id="KW-0812">Transmembrane</keyword>
<sequence length="148" mass="16336">MSKVQKSFLLLAVAVAFSATWFFCHVSLSLAVQYPQMAVLLMPALTQAVLKTVWLWMWLPVVIFLGAYVVCRNRKTAGVIVFAVTAVCCMGLFLVWVAVVYMPCFYLCNCFWDDFGRALVSVLQGNWQAENVCAAIADGYADMPGGGE</sequence>
<evidence type="ECO:0000256" key="1">
    <source>
        <dbReference type="SAM" id="Phobius"/>
    </source>
</evidence>
<keyword evidence="3" id="KW-1185">Reference proteome</keyword>
<dbReference type="Proteomes" id="UP000286947">
    <property type="component" value="Unassembled WGS sequence"/>
</dbReference>
<comment type="caution">
    <text evidence="2">The sequence shown here is derived from an EMBL/GenBank/DDBJ whole genome shotgun (WGS) entry which is preliminary data.</text>
</comment>
<dbReference type="EMBL" id="PQSP01000007">
    <property type="protein sequence ID" value="RUS66061.1"/>
    <property type="molecule type" value="Genomic_DNA"/>
</dbReference>
<dbReference type="RefSeq" id="WP_126980596.1">
    <property type="nucleotide sequence ID" value="NZ_PQSP01000007.1"/>
</dbReference>
<gene>
    <name evidence="2" type="ORF">CUZ56_02419</name>
</gene>
<keyword evidence="1" id="KW-0472">Membrane</keyword>
<evidence type="ECO:0000313" key="2">
    <source>
        <dbReference type="EMBL" id="RUS66061.1"/>
    </source>
</evidence>
<protein>
    <submittedName>
        <fullName evidence="2">Uncharacterized protein</fullName>
    </submittedName>
</protein>
<feature type="transmembrane region" description="Helical" evidence="1">
    <location>
        <begin position="78"/>
        <end position="102"/>
    </location>
</feature>
<evidence type="ECO:0000313" key="3">
    <source>
        <dbReference type="Proteomes" id="UP000286947"/>
    </source>
</evidence>
<feature type="transmembrane region" description="Helical" evidence="1">
    <location>
        <begin position="55"/>
        <end position="71"/>
    </location>
</feature>
<dbReference type="AlphaFoldDB" id="A0A433SBF6"/>
<organism evidence="2 3">
    <name type="scientific">Saezia sanguinis</name>
    <dbReference type="NCBI Taxonomy" id="1965230"/>
    <lineage>
        <taxon>Bacteria</taxon>
        <taxon>Pseudomonadati</taxon>
        <taxon>Pseudomonadota</taxon>
        <taxon>Betaproteobacteria</taxon>
        <taxon>Burkholderiales</taxon>
        <taxon>Saeziaceae</taxon>
        <taxon>Saezia</taxon>
    </lineage>
</organism>
<name>A0A433SBF6_9BURK</name>
<proteinExistence type="predicted"/>